<dbReference type="GO" id="GO:0032259">
    <property type="term" value="P:methylation"/>
    <property type="evidence" value="ECO:0007669"/>
    <property type="project" value="UniProtKB-KW"/>
</dbReference>
<keyword evidence="5" id="KW-1185">Reference proteome</keyword>
<keyword evidence="4" id="KW-0489">Methyltransferase</keyword>
<dbReference type="Pfam" id="PF01135">
    <property type="entry name" value="PCMT"/>
    <property type="match status" value="1"/>
</dbReference>
<dbReference type="Proteomes" id="UP000742786">
    <property type="component" value="Unassembled WGS sequence"/>
</dbReference>
<evidence type="ECO:0000313" key="5">
    <source>
        <dbReference type="Proteomes" id="UP000742786"/>
    </source>
</evidence>
<dbReference type="EMBL" id="CAJQUM010000001">
    <property type="protein sequence ID" value="CAG4884704.1"/>
    <property type="molecule type" value="Genomic_DNA"/>
</dbReference>
<sequence>MDFDQARYTMIRQQIIGWKVLEPNVVGCLFAVKREQFVPAPHRNLAFAEIQIPLGHGECMLMPGVEARIANALRLKASDRVLEIGTGSGYMAALLAARAQQVDSIEIVPELVETARANLASARIANVTVKAGNGLDPATIHGNYDAIVLSGSLPLLPQHISAHLNIGGRMIAIVGEGVNMEVQLIVRDSESSYTTTCLFETVAPPLHNVLQRSAFVL</sequence>
<dbReference type="GO" id="GO:0005737">
    <property type="term" value="C:cytoplasm"/>
    <property type="evidence" value="ECO:0007669"/>
    <property type="project" value="TreeGrafter"/>
</dbReference>
<proteinExistence type="inferred from homology"/>
<evidence type="ECO:0000313" key="4">
    <source>
        <dbReference type="EMBL" id="CAG4884704.1"/>
    </source>
</evidence>
<organism evidence="4 5">
    <name type="scientific">Georgfuchsia toluolica</name>
    <dbReference type="NCBI Taxonomy" id="424218"/>
    <lineage>
        <taxon>Bacteria</taxon>
        <taxon>Pseudomonadati</taxon>
        <taxon>Pseudomonadota</taxon>
        <taxon>Betaproteobacteria</taxon>
        <taxon>Nitrosomonadales</taxon>
        <taxon>Sterolibacteriaceae</taxon>
        <taxon>Georgfuchsia</taxon>
    </lineage>
</organism>
<dbReference type="PANTHER" id="PTHR11579">
    <property type="entry name" value="PROTEIN-L-ISOASPARTATE O-METHYLTRANSFERASE"/>
    <property type="match status" value="1"/>
</dbReference>
<protein>
    <recommendedName>
        <fullName evidence="2">Protein-L-isoaspartate O-methyltransferase</fullName>
    </recommendedName>
    <alternativeName>
        <fullName evidence="3">Protein L-isoaspartyl methyltransferase</fullName>
    </alternativeName>
</protein>
<dbReference type="PANTHER" id="PTHR11579:SF18">
    <property type="entry name" value="PROTEIN-L-ISOASPARTATE O-METHYLTRANSFERASE"/>
    <property type="match status" value="1"/>
</dbReference>
<name>A0A916J4V1_9PROT</name>
<dbReference type="SUPFAM" id="SSF53335">
    <property type="entry name" value="S-adenosyl-L-methionine-dependent methyltransferases"/>
    <property type="match status" value="1"/>
</dbReference>
<gene>
    <name evidence="4" type="ORF">GTOL_12587</name>
</gene>
<dbReference type="InterPro" id="IPR029063">
    <property type="entry name" value="SAM-dependent_MTases_sf"/>
</dbReference>
<evidence type="ECO:0000256" key="3">
    <source>
        <dbReference type="ARBA" id="ARBA00030757"/>
    </source>
</evidence>
<evidence type="ECO:0000256" key="1">
    <source>
        <dbReference type="ARBA" id="ARBA00005369"/>
    </source>
</evidence>
<comment type="caution">
    <text evidence="4">The sequence shown here is derived from an EMBL/GenBank/DDBJ whole genome shotgun (WGS) entry which is preliminary data.</text>
</comment>
<dbReference type="Gene3D" id="3.40.50.150">
    <property type="entry name" value="Vaccinia Virus protein VP39"/>
    <property type="match status" value="1"/>
</dbReference>
<dbReference type="RefSeq" id="WP_220636526.1">
    <property type="nucleotide sequence ID" value="NZ_CAJQUM010000001.1"/>
</dbReference>
<dbReference type="GO" id="GO:0004719">
    <property type="term" value="F:protein-L-isoaspartate (D-aspartate) O-methyltransferase activity"/>
    <property type="evidence" value="ECO:0007669"/>
    <property type="project" value="InterPro"/>
</dbReference>
<dbReference type="InterPro" id="IPR000682">
    <property type="entry name" value="PCMT"/>
</dbReference>
<dbReference type="CDD" id="cd02440">
    <property type="entry name" value="AdoMet_MTases"/>
    <property type="match status" value="1"/>
</dbReference>
<accession>A0A916J4V1</accession>
<dbReference type="AlphaFoldDB" id="A0A916J4V1"/>
<keyword evidence="4" id="KW-0808">Transferase</keyword>
<reference evidence="4" key="1">
    <citation type="submission" date="2021-04" db="EMBL/GenBank/DDBJ databases">
        <authorList>
            <person name="Hornung B."/>
        </authorList>
    </citation>
    <scope>NUCLEOTIDE SEQUENCE</scope>
    <source>
        <strain evidence="4">G5G6</strain>
    </source>
</reference>
<comment type="similarity">
    <text evidence="1">Belongs to the methyltransferase superfamily. L-isoaspartyl/D-aspartyl protein methyltransferase family.</text>
</comment>
<evidence type="ECO:0000256" key="2">
    <source>
        <dbReference type="ARBA" id="ARBA00013346"/>
    </source>
</evidence>